<reference evidence="1" key="1">
    <citation type="submission" date="2018-02" db="EMBL/GenBank/DDBJ databases">
        <title>Rhizophora mucronata_Transcriptome.</title>
        <authorList>
            <person name="Meera S.P."/>
            <person name="Sreeshan A."/>
            <person name="Augustine A."/>
        </authorList>
    </citation>
    <scope>NUCLEOTIDE SEQUENCE</scope>
    <source>
        <tissue evidence="1">Leaf</tissue>
    </source>
</reference>
<dbReference type="EMBL" id="GGEC01007934">
    <property type="protein sequence ID" value="MBW88417.1"/>
    <property type="molecule type" value="Transcribed_RNA"/>
</dbReference>
<name>A0A2P2J4U3_RHIMU</name>
<dbReference type="AlphaFoldDB" id="A0A2P2J4U3"/>
<protein>
    <submittedName>
        <fullName evidence="1">Uncharacterized protein MANES_16G085900</fullName>
    </submittedName>
</protein>
<organism evidence="1">
    <name type="scientific">Rhizophora mucronata</name>
    <name type="common">Asiatic mangrove</name>
    <dbReference type="NCBI Taxonomy" id="61149"/>
    <lineage>
        <taxon>Eukaryota</taxon>
        <taxon>Viridiplantae</taxon>
        <taxon>Streptophyta</taxon>
        <taxon>Embryophyta</taxon>
        <taxon>Tracheophyta</taxon>
        <taxon>Spermatophyta</taxon>
        <taxon>Magnoliopsida</taxon>
        <taxon>eudicotyledons</taxon>
        <taxon>Gunneridae</taxon>
        <taxon>Pentapetalae</taxon>
        <taxon>rosids</taxon>
        <taxon>fabids</taxon>
        <taxon>Malpighiales</taxon>
        <taxon>Rhizophoraceae</taxon>
        <taxon>Rhizophora</taxon>
    </lineage>
</organism>
<accession>A0A2P2J4U3</accession>
<evidence type="ECO:0000313" key="1">
    <source>
        <dbReference type="EMBL" id="MBW88417.1"/>
    </source>
</evidence>
<proteinExistence type="predicted"/>
<sequence>MIISADLHYHHQGGVGCCCCESFTNQSLRRLINVCVSYTRLPLILQIIPF</sequence>